<sequence length="316" mass="36494">MKISDFKQIHWSLYPGNPVLESPRFTPLIADPSFLERSESPDGKFHLFCHTLFGIHRYASDDGLKWDKGRLLFRHAMRPFIYKEKGIFYLLYERYTPFQIVFSWFTFWKWNSQIEMRTSGDLKTWSEPKTILRPSLDWHADPRYGKSIGNPCLVKADGKYRLYYSASLTLIPDCGFCEPTYVGVAQANEISGPYEPFQSPLISPDTSCRNLAAGAVKVLKTEDGYVGFENCIYRNSAGRSGSAIYLLRSSDGLAWDFLSQKPILAPTSGWMRSHIYALDVKFHSTQKRWFLYFNARNDWHWTKGKEKIGLLVGKSE</sequence>
<dbReference type="PATRIC" id="fig|1218565.3.peg.2626"/>
<dbReference type="GO" id="GO:0016787">
    <property type="term" value="F:hydrolase activity"/>
    <property type="evidence" value="ECO:0007669"/>
    <property type="project" value="UniProtKB-KW"/>
</dbReference>
<reference evidence="1 2" key="1">
    <citation type="submission" date="2013-01" db="EMBL/GenBank/DDBJ databases">
        <authorList>
            <person name="Harkins D.M."/>
            <person name="Durkin A.S."/>
            <person name="Brinkac L.M."/>
            <person name="Haft D.H."/>
            <person name="Selengut J.D."/>
            <person name="Sanka R."/>
            <person name="DePew J."/>
            <person name="Purushe J."/>
            <person name="Galloway R.L."/>
            <person name="Vinetz J.M."/>
            <person name="Sutton G.G."/>
            <person name="Nierman W.C."/>
            <person name="Fouts D.E."/>
        </authorList>
    </citation>
    <scope>NUCLEOTIDE SEQUENCE [LARGE SCALE GENOMIC DNA]</scope>
    <source>
        <strain evidence="1 2">79601</strain>
    </source>
</reference>
<evidence type="ECO:0000313" key="2">
    <source>
        <dbReference type="Proteomes" id="UP000011988"/>
    </source>
</evidence>
<dbReference type="SUPFAM" id="SSF75005">
    <property type="entry name" value="Arabinanase/levansucrase/invertase"/>
    <property type="match status" value="2"/>
</dbReference>
<dbReference type="RefSeq" id="WP_020773885.1">
    <property type="nucleotide sequence ID" value="NZ_ANIK01000056.1"/>
</dbReference>
<gene>
    <name evidence="1" type="ORF">LEP1GSC194_0112</name>
</gene>
<keyword evidence="1" id="KW-0378">Hydrolase</keyword>
<dbReference type="EMBL" id="ANIK01000056">
    <property type="protein sequence ID" value="EMJ94204.1"/>
    <property type="molecule type" value="Genomic_DNA"/>
</dbReference>
<proteinExistence type="predicted"/>
<evidence type="ECO:0000313" key="1">
    <source>
        <dbReference type="EMBL" id="EMJ94204.1"/>
    </source>
</evidence>
<name>M6CR53_9LEPT</name>
<protein>
    <submittedName>
        <fullName evidence="1">Glycosyl hydrolase, family 43 domain protein</fullName>
    </submittedName>
</protein>
<dbReference type="Gene3D" id="2.115.10.20">
    <property type="entry name" value="Glycosyl hydrolase domain, family 43"/>
    <property type="match status" value="2"/>
</dbReference>
<dbReference type="InterPro" id="IPR023296">
    <property type="entry name" value="Glyco_hydro_beta-prop_sf"/>
</dbReference>
<organism evidence="1 2">
    <name type="scientific">Leptospira alstonii serovar Sichuan str. 79601</name>
    <dbReference type="NCBI Taxonomy" id="1218565"/>
    <lineage>
        <taxon>Bacteria</taxon>
        <taxon>Pseudomonadati</taxon>
        <taxon>Spirochaetota</taxon>
        <taxon>Spirochaetia</taxon>
        <taxon>Leptospirales</taxon>
        <taxon>Leptospiraceae</taxon>
        <taxon>Leptospira</taxon>
    </lineage>
</organism>
<accession>M6CR53</accession>
<dbReference type="AlphaFoldDB" id="M6CR53"/>
<comment type="caution">
    <text evidence="1">The sequence shown here is derived from an EMBL/GenBank/DDBJ whole genome shotgun (WGS) entry which is preliminary data.</text>
</comment>
<dbReference type="Proteomes" id="UP000011988">
    <property type="component" value="Unassembled WGS sequence"/>
</dbReference>
<dbReference type="OrthoDB" id="9801455at2"/>